<keyword evidence="1" id="KW-1133">Transmembrane helix</keyword>
<accession>A0A1B0B1U1</accession>
<dbReference type="AlphaFoldDB" id="A0A1B0B1U1"/>
<keyword evidence="3" id="KW-1185">Reference proteome</keyword>
<keyword evidence="1" id="KW-0812">Transmembrane</keyword>
<dbReference type="VEuPathDB" id="VectorBase:GPPI016107"/>
<evidence type="ECO:0000313" key="2">
    <source>
        <dbReference type="EnsemblMetazoa" id="GPPI016107-PA"/>
    </source>
</evidence>
<feature type="transmembrane region" description="Helical" evidence="1">
    <location>
        <begin position="93"/>
        <end position="110"/>
    </location>
</feature>
<dbReference type="Proteomes" id="UP000092460">
    <property type="component" value="Unassembled WGS sequence"/>
</dbReference>
<protein>
    <submittedName>
        <fullName evidence="2">Uncharacterized protein</fullName>
    </submittedName>
</protein>
<proteinExistence type="predicted"/>
<reference evidence="2" key="2">
    <citation type="submission" date="2020-05" db="UniProtKB">
        <authorList>
            <consortium name="EnsemblMetazoa"/>
        </authorList>
    </citation>
    <scope>IDENTIFICATION</scope>
    <source>
        <strain evidence="2">IAEA</strain>
    </source>
</reference>
<evidence type="ECO:0000313" key="3">
    <source>
        <dbReference type="Proteomes" id="UP000092460"/>
    </source>
</evidence>
<keyword evidence="1" id="KW-0472">Membrane</keyword>
<evidence type="ECO:0000256" key="1">
    <source>
        <dbReference type="SAM" id="Phobius"/>
    </source>
</evidence>
<dbReference type="EMBL" id="JXJN01007299">
    <property type="status" value="NOT_ANNOTATED_CDS"/>
    <property type="molecule type" value="Genomic_DNA"/>
</dbReference>
<sequence length="139" mass="15492">MRCLVKRNFSCSERLVPAISASHSPNALHRSYKTNFTKILKEDKKHFDRCTGSCVDNHVARCHQPNKNPKQHETGVALIPSHQRIAKSSARRIALQALLLLVTTTIVSFTKTLTLTFNSSKSIGKLLPDRMDADCAGSY</sequence>
<name>A0A1B0B1U1_9MUSC</name>
<dbReference type="EnsemblMetazoa" id="GPPI016107-RA">
    <property type="protein sequence ID" value="GPPI016107-PA"/>
    <property type="gene ID" value="GPPI016107"/>
</dbReference>
<reference evidence="3" key="1">
    <citation type="submission" date="2015-01" db="EMBL/GenBank/DDBJ databases">
        <authorList>
            <person name="Aksoy S."/>
            <person name="Warren W."/>
            <person name="Wilson R.K."/>
        </authorList>
    </citation>
    <scope>NUCLEOTIDE SEQUENCE [LARGE SCALE GENOMIC DNA]</scope>
    <source>
        <strain evidence="3">IAEA</strain>
    </source>
</reference>
<organism evidence="2 3">
    <name type="scientific">Glossina palpalis gambiensis</name>
    <dbReference type="NCBI Taxonomy" id="67801"/>
    <lineage>
        <taxon>Eukaryota</taxon>
        <taxon>Metazoa</taxon>
        <taxon>Ecdysozoa</taxon>
        <taxon>Arthropoda</taxon>
        <taxon>Hexapoda</taxon>
        <taxon>Insecta</taxon>
        <taxon>Pterygota</taxon>
        <taxon>Neoptera</taxon>
        <taxon>Endopterygota</taxon>
        <taxon>Diptera</taxon>
        <taxon>Brachycera</taxon>
        <taxon>Muscomorpha</taxon>
        <taxon>Hippoboscoidea</taxon>
        <taxon>Glossinidae</taxon>
        <taxon>Glossina</taxon>
    </lineage>
</organism>